<keyword evidence="4" id="KW-1185">Reference proteome</keyword>
<dbReference type="InterPro" id="IPR002711">
    <property type="entry name" value="HNH"/>
</dbReference>
<proteinExistence type="predicted"/>
<protein>
    <submittedName>
        <fullName evidence="3">HNH endonuclease</fullName>
    </submittedName>
</protein>
<feature type="compositionally biased region" description="Basic and acidic residues" evidence="1">
    <location>
        <begin position="480"/>
        <end position="490"/>
    </location>
</feature>
<dbReference type="Proteomes" id="UP001610861">
    <property type="component" value="Unassembled WGS sequence"/>
</dbReference>
<dbReference type="InterPro" id="IPR003615">
    <property type="entry name" value="HNH_nuc"/>
</dbReference>
<accession>A0ABW7Q9C8</accession>
<reference evidence="3 4" key="1">
    <citation type="submission" date="2024-09" db="EMBL/GenBank/DDBJ databases">
        <authorList>
            <person name="Pan X."/>
        </authorList>
    </citation>
    <scope>NUCLEOTIDE SEQUENCE [LARGE SCALE GENOMIC DNA]</scope>
    <source>
        <strain evidence="3 4">B2969</strain>
    </source>
</reference>
<dbReference type="RefSeq" id="WP_397556894.1">
    <property type="nucleotide sequence ID" value="NZ_JBIQWL010000004.1"/>
</dbReference>
<name>A0ABW7Q9C8_9MICO</name>
<evidence type="ECO:0000256" key="1">
    <source>
        <dbReference type="SAM" id="MobiDB-lite"/>
    </source>
</evidence>
<keyword evidence="3" id="KW-0378">Hydrolase</keyword>
<feature type="region of interest" description="Disordered" evidence="1">
    <location>
        <begin position="571"/>
        <end position="601"/>
    </location>
</feature>
<keyword evidence="3" id="KW-0255">Endonuclease</keyword>
<feature type="region of interest" description="Disordered" evidence="1">
    <location>
        <begin position="477"/>
        <end position="510"/>
    </location>
</feature>
<sequence length="601" mass="65328">MATIIERLTEATGRIEAVMGASEVPSATAVDDEALLAGLHAVTDARRALDVVAAALSAEIERRSKRELGYSGLAQRTGHRTATTLIQTVTGQTAVEVRKATDAGRDLIAGVIAPQARGDAPPPEPWFAPLTRALGDGALSRDQFDAIRRGLGEPPIDRYPHDDPDRLREGWREAAVILIEEAADRVVEDLRAAARLARDTLDPLGTQLRFEERFERRSFTMWVDENGQHCARIRFDDDGAAWARTLLNAALRPRRGPRFVAPADGAPAEPDADRRTNEQLQYDRILAVLKTGAQADPAQAFGDRQPGVRIVVSRDDLERERGVGYYEETGQAAPAGVVETYLCDAGVLPVIVDGQGSPLDVGREKRLFTRRQRIAMAIRDGGCLDCGAEPSRCEAHHLDHWHEHHGRTDTADGVLLCRNCHMRLHNLGFRIIRDEFGYWLHPPAGSEEKPRLLRPRSLLRFTGLARSPVRGADQVVRAGPARDRANRVEPARVGPTGGESARGQMGADEPARDQVVGGNLVTDEAVGATRAQGQTKVVALTRDQLMADDPARDQMVTGERAADVPIGVEPARGQPMGAAPPETVIPPSAGIWTRSTLGRPT</sequence>
<evidence type="ECO:0000259" key="2">
    <source>
        <dbReference type="SMART" id="SM00507"/>
    </source>
</evidence>
<evidence type="ECO:0000313" key="3">
    <source>
        <dbReference type="EMBL" id="MFH8251453.1"/>
    </source>
</evidence>
<gene>
    <name evidence="3" type="ORF">ACH3VR_13855</name>
</gene>
<dbReference type="EMBL" id="JBIQWL010000004">
    <property type="protein sequence ID" value="MFH8251453.1"/>
    <property type="molecule type" value="Genomic_DNA"/>
</dbReference>
<organism evidence="3 4">
    <name type="scientific">Microbacterium alkaliflavum</name>
    <dbReference type="NCBI Taxonomy" id="3248839"/>
    <lineage>
        <taxon>Bacteria</taxon>
        <taxon>Bacillati</taxon>
        <taxon>Actinomycetota</taxon>
        <taxon>Actinomycetes</taxon>
        <taxon>Micrococcales</taxon>
        <taxon>Microbacteriaceae</taxon>
        <taxon>Microbacterium</taxon>
    </lineage>
</organism>
<dbReference type="SMART" id="SM00507">
    <property type="entry name" value="HNHc"/>
    <property type="match status" value="1"/>
</dbReference>
<dbReference type="Pfam" id="PF01844">
    <property type="entry name" value="HNH"/>
    <property type="match status" value="1"/>
</dbReference>
<comment type="caution">
    <text evidence="3">The sequence shown here is derived from an EMBL/GenBank/DDBJ whole genome shotgun (WGS) entry which is preliminary data.</text>
</comment>
<keyword evidence="3" id="KW-0540">Nuclease</keyword>
<dbReference type="GO" id="GO:0004519">
    <property type="term" value="F:endonuclease activity"/>
    <property type="evidence" value="ECO:0007669"/>
    <property type="project" value="UniProtKB-KW"/>
</dbReference>
<evidence type="ECO:0000313" key="4">
    <source>
        <dbReference type="Proteomes" id="UP001610861"/>
    </source>
</evidence>
<feature type="domain" description="HNH nuclease" evidence="2">
    <location>
        <begin position="371"/>
        <end position="422"/>
    </location>
</feature>